<keyword evidence="2 6" id="KW-0812">Transmembrane</keyword>
<dbReference type="InterPro" id="IPR013057">
    <property type="entry name" value="AA_transpt_TM"/>
</dbReference>
<dbReference type="PANTHER" id="PTHR22950:SF686">
    <property type="entry name" value="AMINO ACID TRANSPORTER AVT6A-LIKE"/>
    <property type="match status" value="1"/>
</dbReference>
<feature type="transmembrane region" description="Helical" evidence="6">
    <location>
        <begin position="127"/>
        <end position="151"/>
    </location>
</feature>
<evidence type="ECO:0000313" key="9">
    <source>
        <dbReference type="Proteomes" id="UP001327560"/>
    </source>
</evidence>
<evidence type="ECO:0000256" key="5">
    <source>
        <dbReference type="ARBA" id="ARBA00023136"/>
    </source>
</evidence>
<feature type="transmembrane region" description="Helical" evidence="6">
    <location>
        <begin position="96"/>
        <end position="115"/>
    </location>
</feature>
<dbReference type="GO" id="GO:0031090">
    <property type="term" value="C:organelle membrane"/>
    <property type="evidence" value="ECO:0007669"/>
    <property type="project" value="UniProtKB-ARBA"/>
</dbReference>
<dbReference type="PANTHER" id="PTHR22950">
    <property type="entry name" value="AMINO ACID TRANSPORTER"/>
    <property type="match status" value="1"/>
</dbReference>
<reference evidence="8 9" key="1">
    <citation type="submission" date="2023-10" db="EMBL/GenBank/DDBJ databases">
        <title>Chromosome-scale genome assembly provides insights into flower coloration mechanisms of Canna indica.</title>
        <authorList>
            <person name="Li C."/>
        </authorList>
    </citation>
    <scope>NUCLEOTIDE SEQUENCE [LARGE SCALE GENOMIC DNA]</scope>
    <source>
        <tissue evidence="8">Flower</tissue>
    </source>
</reference>
<keyword evidence="9" id="KW-1185">Reference proteome</keyword>
<evidence type="ECO:0000259" key="7">
    <source>
        <dbReference type="Pfam" id="PF01490"/>
    </source>
</evidence>
<keyword evidence="5 6" id="KW-0472">Membrane</keyword>
<name>A0AAQ3JLW5_9LILI</name>
<keyword evidence="3" id="KW-0029">Amino-acid transport</keyword>
<feature type="transmembrane region" description="Helical" evidence="6">
    <location>
        <begin position="242"/>
        <end position="265"/>
    </location>
</feature>
<evidence type="ECO:0000256" key="4">
    <source>
        <dbReference type="ARBA" id="ARBA00022989"/>
    </source>
</evidence>
<evidence type="ECO:0000256" key="6">
    <source>
        <dbReference type="SAM" id="Phobius"/>
    </source>
</evidence>
<dbReference type="AlphaFoldDB" id="A0AAQ3JLW5"/>
<proteinExistence type="predicted"/>
<sequence>MYPTRAWTRSNTDSLRYTSALSVALAVVFVVVMAGIAVVKLIDGSIRMPRLFPAVSHQAAFWKLFTTVPILVTAYICHYSGENSRPLIDLSVRDSLHANLYISACVLTVGAVHPIENELKDPGQMRSIVRVSLGLCCTVYMATGLFGFLLFGEATLEDVLANFDADLGLGSALNDVVRLSYAAHLMLVFPIVFYSLRLNIDGLLFPMAVPIAYDGRRFALLTSGLMALVFMGANFVPSIWDAFQFTGATASVAIGFVFPAVVALRDVHGMATGKDKLLAWVMILLAVSSSMAAISSNIYDLFINSR</sequence>
<comment type="subcellular location">
    <subcellularLocation>
        <location evidence="1">Membrane</location>
        <topology evidence="1">Multi-pass membrane protein</topology>
    </subcellularLocation>
</comment>
<evidence type="ECO:0000256" key="1">
    <source>
        <dbReference type="ARBA" id="ARBA00004141"/>
    </source>
</evidence>
<evidence type="ECO:0000313" key="8">
    <source>
        <dbReference type="EMBL" id="WOK92253.1"/>
    </source>
</evidence>
<evidence type="ECO:0000256" key="2">
    <source>
        <dbReference type="ARBA" id="ARBA00022692"/>
    </source>
</evidence>
<gene>
    <name evidence="8" type="ORF">Cni_G00944</name>
</gene>
<feature type="transmembrane region" description="Helical" evidence="6">
    <location>
        <begin position="60"/>
        <end position="76"/>
    </location>
</feature>
<organism evidence="8 9">
    <name type="scientific">Canna indica</name>
    <name type="common">Indian-shot</name>
    <dbReference type="NCBI Taxonomy" id="4628"/>
    <lineage>
        <taxon>Eukaryota</taxon>
        <taxon>Viridiplantae</taxon>
        <taxon>Streptophyta</taxon>
        <taxon>Embryophyta</taxon>
        <taxon>Tracheophyta</taxon>
        <taxon>Spermatophyta</taxon>
        <taxon>Magnoliopsida</taxon>
        <taxon>Liliopsida</taxon>
        <taxon>Zingiberales</taxon>
        <taxon>Cannaceae</taxon>
        <taxon>Canna</taxon>
    </lineage>
</organism>
<protein>
    <submittedName>
        <fullName evidence="8">Amino acid transporter AVT6A-like</fullName>
    </submittedName>
</protein>
<feature type="transmembrane region" description="Helical" evidence="6">
    <location>
        <begin position="179"/>
        <end position="197"/>
    </location>
</feature>
<evidence type="ECO:0000256" key="3">
    <source>
        <dbReference type="ARBA" id="ARBA00022970"/>
    </source>
</evidence>
<dbReference type="EMBL" id="CP136890">
    <property type="protein sequence ID" value="WOK92253.1"/>
    <property type="molecule type" value="Genomic_DNA"/>
</dbReference>
<keyword evidence="3" id="KW-0813">Transport</keyword>
<feature type="transmembrane region" description="Helical" evidence="6">
    <location>
        <begin position="218"/>
        <end position="236"/>
    </location>
</feature>
<feature type="transmembrane region" description="Helical" evidence="6">
    <location>
        <begin position="277"/>
        <end position="299"/>
    </location>
</feature>
<dbReference type="GO" id="GO:0015179">
    <property type="term" value="F:L-amino acid transmembrane transporter activity"/>
    <property type="evidence" value="ECO:0007669"/>
    <property type="project" value="TreeGrafter"/>
</dbReference>
<feature type="transmembrane region" description="Helical" evidence="6">
    <location>
        <begin position="20"/>
        <end position="39"/>
    </location>
</feature>
<dbReference type="Proteomes" id="UP001327560">
    <property type="component" value="Chromosome 1"/>
</dbReference>
<dbReference type="Pfam" id="PF01490">
    <property type="entry name" value="Aa_trans"/>
    <property type="match status" value="1"/>
</dbReference>
<keyword evidence="4 6" id="KW-1133">Transmembrane helix</keyword>
<accession>A0AAQ3JLW5</accession>
<feature type="domain" description="Amino acid transporter transmembrane" evidence="7">
    <location>
        <begin position="112"/>
        <end position="289"/>
    </location>
</feature>